<dbReference type="EMBL" id="JAPNOA010000018">
    <property type="protein sequence ID" value="MCY0964591.1"/>
    <property type="molecule type" value="Genomic_DNA"/>
</dbReference>
<dbReference type="GO" id="GO:0003824">
    <property type="term" value="F:catalytic activity"/>
    <property type="evidence" value="ECO:0007669"/>
    <property type="project" value="UniProtKB-ARBA"/>
</dbReference>
<evidence type="ECO:0000313" key="3">
    <source>
        <dbReference type="Proteomes" id="UP001150830"/>
    </source>
</evidence>
<sequence>MYEFMDYQSNDGIATIALNRADKRNAISFRMAAELRDCFKRFAASDDRVAVLVSNDERVFCAGADLFEPPENIWEAIPEIGFQTDKPIIVAANQKVIGIGVSLVSMCDFIVVSDETVFNYPEAKLGFSNGLIIGAVKRMPARLAMEMIMLAEPISGQRAYDVGFANRLVAPGKEREEAMRMARILADNAPLVVQYSKRMCLDAMGKTPTEIQYQTRLQSDRMMFSEDADRGMEAWRSKTRPVFEGR</sequence>
<dbReference type="GO" id="GO:0006635">
    <property type="term" value="P:fatty acid beta-oxidation"/>
    <property type="evidence" value="ECO:0007669"/>
    <property type="project" value="TreeGrafter"/>
</dbReference>
<dbReference type="InterPro" id="IPR001753">
    <property type="entry name" value="Enoyl-CoA_hydra/iso"/>
</dbReference>
<dbReference type="InterPro" id="IPR029045">
    <property type="entry name" value="ClpP/crotonase-like_dom_sf"/>
</dbReference>
<name>A0A9X3EHZ7_9GAMM</name>
<evidence type="ECO:0000256" key="1">
    <source>
        <dbReference type="ARBA" id="ARBA00005254"/>
    </source>
</evidence>
<gene>
    <name evidence="2" type="ORF">OUO13_05275</name>
</gene>
<comment type="similarity">
    <text evidence="1">Belongs to the enoyl-CoA hydratase/isomerase family.</text>
</comment>
<evidence type="ECO:0000313" key="2">
    <source>
        <dbReference type="EMBL" id="MCY0964591.1"/>
    </source>
</evidence>
<reference evidence="2" key="1">
    <citation type="submission" date="2022-11" db="EMBL/GenBank/DDBJ databases">
        <title>Parathalassolutuus dongxingensis gen. nov., sp. nov., a novel member of family Oceanospirillaceae isolated from a coastal shrimp pond in Guangxi, China.</title>
        <authorList>
            <person name="Chen H."/>
        </authorList>
    </citation>
    <scope>NUCLEOTIDE SEQUENCE</scope>
    <source>
        <strain evidence="2">G-43</strain>
    </source>
</reference>
<keyword evidence="3" id="KW-1185">Reference proteome</keyword>
<protein>
    <submittedName>
        <fullName evidence="2">Enoyl-CoA hydratase/isomerase family protein</fullName>
    </submittedName>
</protein>
<dbReference type="PANTHER" id="PTHR11941">
    <property type="entry name" value="ENOYL-COA HYDRATASE-RELATED"/>
    <property type="match status" value="1"/>
</dbReference>
<dbReference type="SUPFAM" id="SSF52096">
    <property type="entry name" value="ClpP/crotonase"/>
    <property type="match status" value="1"/>
</dbReference>
<dbReference type="RefSeq" id="WP_283172806.1">
    <property type="nucleotide sequence ID" value="NZ_JAPNOA010000018.1"/>
</dbReference>
<dbReference type="Proteomes" id="UP001150830">
    <property type="component" value="Unassembled WGS sequence"/>
</dbReference>
<accession>A0A9X3EHZ7</accession>
<comment type="caution">
    <text evidence="2">The sequence shown here is derived from an EMBL/GenBank/DDBJ whole genome shotgun (WGS) entry which is preliminary data.</text>
</comment>
<dbReference type="Gene3D" id="3.90.226.10">
    <property type="entry name" value="2-enoyl-CoA Hydratase, Chain A, domain 1"/>
    <property type="match status" value="1"/>
</dbReference>
<dbReference type="Pfam" id="PF00378">
    <property type="entry name" value="ECH_1"/>
    <property type="match status" value="1"/>
</dbReference>
<dbReference type="AlphaFoldDB" id="A0A9X3EHZ7"/>
<dbReference type="PANTHER" id="PTHR11941:SF54">
    <property type="entry name" value="ENOYL-COA HYDRATASE, MITOCHONDRIAL"/>
    <property type="match status" value="1"/>
</dbReference>
<proteinExistence type="inferred from homology"/>
<organism evidence="2 3">
    <name type="scientific">Parathalassolituus penaei</name>
    <dbReference type="NCBI Taxonomy" id="2997323"/>
    <lineage>
        <taxon>Bacteria</taxon>
        <taxon>Pseudomonadati</taxon>
        <taxon>Pseudomonadota</taxon>
        <taxon>Gammaproteobacteria</taxon>
        <taxon>Oceanospirillales</taxon>
        <taxon>Oceanospirillaceae</taxon>
        <taxon>Parathalassolituus</taxon>
    </lineage>
</organism>
<dbReference type="CDD" id="cd06558">
    <property type="entry name" value="crotonase-like"/>
    <property type="match status" value="1"/>
</dbReference>